<feature type="domain" description="C2 PI3K-type" evidence="24">
    <location>
        <begin position="581"/>
        <end position="753"/>
    </location>
</feature>
<keyword evidence="12" id="KW-0067">ATP-binding</keyword>
<dbReference type="Pfam" id="PF00792">
    <property type="entry name" value="PI3K_C2"/>
    <property type="match status" value="1"/>
</dbReference>
<dbReference type="FunFam" id="3.30.1520.10:FF:000006">
    <property type="entry name" value="Phosphatidylinositol 4-phosphate 3-kinase C2 domain-containing subunit alpha"/>
    <property type="match status" value="1"/>
</dbReference>
<dbReference type="PROSITE" id="PS50195">
    <property type="entry name" value="PX"/>
    <property type="match status" value="1"/>
</dbReference>
<keyword evidence="15" id="KW-0539">Nucleus</keyword>
<dbReference type="PROSITE" id="PS51546">
    <property type="entry name" value="PI3K_RBD"/>
    <property type="match status" value="1"/>
</dbReference>
<dbReference type="GO" id="GO:0005524">
    <property type="term" value="F:ATP binding"/>
    <property type="evidence" value="ECO:0007669"/>
    <property type="project" value="UniProtKB-KW"/>
</dbReference>
<keyword evidence="26" id="KW-1185">Reference proteome</keyword>
<comment type="caution">
    <text evidence="25">The sequence shown here is derived from an EMBL/GenBank/DDBJ whole genome shotgun (WGS) entry which is preliminary data.</text>
</comment>
<dbReference type="FunFam" id="1.25.40.70:FF:000005">
    <property type="entry name" value="Phosphatidylinositol 4-phosphate 3-kinase C2 domain-containing subunit beta"/>
    <property type="match status" value="1"/>
</dbReference>
<proteinExistence type="inferred from homology"/>
<dbReference type="SMART" id="SM00145">
    <property type="entry name" value="PI3Ka"/>
    <property type="match status" value="1"/>
</dbReference>
<dbReference type="InterPro" id="IPR016024">
    <property type="entry name" value="ARM-type_fold"/>
</dbReference>
<evidence type="ECO:0000256" key="13">
    <source>
        <dbReference type="ARBA" id="ARBA00023098"/>
    </source>
</evidence>
<organism evidence="25 26">
    <name type="scientific">Hirundo rustica rustica</name>
    <dbReference type="NCBI Taxonomy" id="333673"/>
    <lineage>
        <taxon>Eukaryota</taxon>
        <taxon>Metazoa</taxon>
        <taxon>Chordata</taxon>
        <taxon>Craniata</taxon>
        <taxon>Vertebrata</taxon>
        <taxon>Euteleostomi</taxon>
        <taxon>Archelosauria</taxon>
        <taxon>Archosauria</taxon>
        <taxon>Dinosauria</taxon>
        <taxon>Saurischia</taxon>
        <taxon>Theropoda</taxon>
        <taxon>Coelurosauria</taxon>
        <taxon>Aves</taxon>
        <taxon>Neognathae</taxon>
        <taxon>Neoaves</taxon>
        <taxon>Telluraves</taxon>
        <taxon>Australaves</taxon>
        <taxon>Passeriformes</taxon>
        <taxon>Sylvioidea</taxon>
        <taxon>Hirundinidae</taxon>
        <taxon>Hirundo</taxon>
    </lineage>
</organism>
<dbReference type="InterPro" id="IPR000008">
    <property type="entry name" value="C2_dom"/>
</dbReference>
<evidence type="ECO:0000256" key="16">
    <source>
        <dbReference type="ARBA" id="ARBA00023985"/>
    </source>
</evidence>
<evidence type="ECO:0000256" key="12">
    <source>
        <dbReference type="ARBA" id="ARBA00022840"/>
    </source>
</evidence>
<dbReference type="Gene3D" id="2.60.40.150">
    <property type="entry name" value="C2 domain"/>
    <property type="match status" value="2"/>
</dbReference>
<keyword evidence="13" id="KW-0443">Lipid metabolism</keyword>
<dbReference type="InterPro" id="IPR001263">
    <property type="entry name" value="PI3K_accessory_dom"/>
</dbReference>
<feature type="region of interest" description="Disordered" evidence="18">
    <location>
        <begin position="1656"/>
        <end position="1682"/>
    </location>
</feature>
<evidence type="ECO:0000259" key="19">
    <source>
        <dbReference type="PROSITE" id="PS50004"/>
    </source>
</evidence>
<dbReference type="Pfam" id="PF00794">
    <property type="entry name" value="PI3K_rbd"/>
    <property type="match status" value="1"/>
</dbReference>
<evidence type="ECO:0000256" key="4">
    <source>
        <dbReference type="ARBA" id="ARBA00004236"/>
    </source>
</evidence>
<feature type="compositionally biased region" description="Basic and acidic residues" evidence="18">
    <location>
        <begin position="208"/>
        <end position="229"/>
    </location>
</feature>
<dbReference type="InterPro" id="IPR002420">
    <property type="entry name" value="PI3K-type_C2_dom"/>
</dbReference>
<dbReference type="PROSITE" id="PS51545">
    <property type="entry name" value="PIK_HELICAL"/>
    <property type="match status" value="1"/>
</dbReference>
<dbReference type="CDD" id="cd08381">
    <property type="entry name" value="C2B_PI3K_class_II"/>
    <property type="match status" value="1"/>
</dbReference>
<keyword evidence="10" id="KW-0547">Nucleotide-binding</keyword>
<dbReference type="GO" id="GO:0005634">
    <property type="term" value="C:nucleus"/>
    <property type="evidence" value="ECO:0007669"/>
    <property type="project" value="UniProtKB-SubCell"/>
</dbReference>
<feature type="compositionally biased region" description="Pro residues" evidence="18">
    <location>
        <begin position="89"/>
        <end position="100"/>
    </location>
</feature>
<dbReference type="InterPro" id="IPR015433">
    <property type="entry name" value="PI3/4_kinase"/>
</dbReference>
<dbReference type="GO" id="GO:0016477">
    <property type="term" value="P:cell migration"/>
    <property type="evidence" value="ECO:0007669"/>
    <property type="project" value="TreeGrafter"/>
</dbReference>
<evidence type="ECO:0000256" key="9">
    <source>
        <dbReference type="ARBA" id="ARBA00022679"/>
    </source>
</evidence>
<dbReference type="FunFam" id="2.60.40.150:FF:000065">
    <property type="entry name" value="phosphatidylinositol 4-phosphate 3-kinase C2 domain-containing subunit beta"/>
    <property type="match status" value="1"/>
</dbReference>
<dbReference type="GO" id="GO:0035091">
    <property type="term" value="F:phosphatidylinositol binding"/>
    <property type="evidence" value="ECO:0007669"/>
    <property type="project" value="InterPro"/>
</dbReference>
<dbReference type="SUPFAM" id="SSF64268">
    <property type="entry name" value="PX domain"/>
    <property type="match status" value="1"/>
</dbReference>
<keyword evidence="9" id="KW-0808">Transferase</keyword>
<feature type="compositionally biased region" description="Low complexity" evidence="18">
    <location>
        <begin position="771"/>
        <end position="789"/>
    </location>
</feature>
<dbReference type="Gene3D" id="3.30.1520.10">
    <property type="entry name" value="Phox-like domain"/>
    <property type="match status" value="1"/>
</dbReference>
<dbReference type="OrthoDB" id="67688at2759"/>
<dbReference type="GO" id="GO:0005886">
    <property type="term" value="C:plasma membrane"/>
    <property type="evidence" value="ECO:0007669"/>
    <property type="project" value="UniProtKB-SubCell"/>
</dbReference>
<evidence type="ECO:0000259" key="24">
    <source>
        <dbReference type="PROSITE" id="PS51547"/>
    </source>
</evidence>
<evidence type="ECO:0000256" key="10">
    <source>
        <dbReference type="ARBA" id="ARBA00022741"/>
    </source>
</evidence>
<dbReference type="Gene3D" id="1.10.1070.11">
    <property type="entry name" value="Phosphatidylinositol 3-/4-kinase, catalytic domain"/>
    <property type="match status" value="1"/>
</dbReference>
<evidence type="ECO:0000259" key="21">
    <source>
        <dbReference type="PROSITE" id="PS50290"/>
    </source>
</evidence>
<dbReference type="SMART" id="SM00146">
    <property type="entry name" value="PI3Kc"/>
    <property type="match status" value="1"/>
</dbReference>
<evidence type="ECO:0000256" key="1">
    <source>
        <dbReference type="ARBA" id="ARBA00001913"/>
    </source>
</evidence>
<dbReference type="SUPFAM" id="SSF56112">
    <property type="entry name" value="Protein kinase-like (PK-like)"/>
    <property type="match status" value="1"/>
</dbReference>
<comment type="catalytic activity">
    <reaction evidence="17">
        <text>a 1,2-diacyl-sn-glycero-3-phospho-(1D-myo-inositol 4-phosphate) + ATP = a 1,2-diacyl-sn-glycero-3-phospho-(1D-myo-inositol-3,4-bisphosphate) + ADP + H(+)</text>
        <dbReference type="Rhea" id="RHEA:18373"/>
        <dbReference type="ChEBI" id="CHEBI:15378"/>
        <dbReference type="ChEBI" id="CHEBI:30616"/>
        <dbReference type="ChEBI" id="CHEBI:57658"/>
        <dbReference type="ChEBI" id="CHEBI:58178"/>
        <dbReference type="ChEBI" id="CHEBI:456216"/>
        <dbReference type="EC" id="2.7.1.154"/>
    </reaction>
    <physiologicalReaction direction="left-to-right" evidence="17">
        <dbReference type="Rhea" id="RHEA:18374"/>
    </physiologicalReaction>
</comment>
<comment type="similarity">
    <text evidence="6">Belongs to the PI3/PI4-kinase family. Type III PI4K subfamily.</text>
</comment>
<dbReference type="PROSITE" id="PS50290">
    <property type="entry name" value="PI3_4_KINASE_3"/>
    <property type="match status" value="1"/>
</dbReference>
<dbReference type="Gene3D" id="1.25.40.70">
    <property type="entry name" value="Phosphatidylinositol 3-kinase, accessory domain (PIK)"/>
    <property type="match status" value="1"/>
</dbReference>
<dbReference type="InterPro" id="IPR036940">
    <property type="entry name" value="PI3/4_kinase_cat_sf"/>
</dbReference>
<evidence type="ECO:0000256" key="18">
    <source>
        <dbReference type="SAM" id="MobiDB-lite"/>
    </source>
</evidence>
<evidence type="ECO:0000256" key="15">
    <source>
        <dbReference type="ARBA" id="ARBA00023242"/>
    </source>
</evidence>
<accession>A0A3M0JEN3</accession>
<evidence type="ECO:0000313" key="26">
    <source>
        <dbReference type="Proteomes" id="UP000269221"/>
    </source>
</evidence>
<feature type="domain" description="PI3K-RBD" evidence="23">
    <location>
        <begin position="329"/>
        <end position="417"/>
    </location>
</feature>
<dbReference type="InterPro" id="IPR018936">
    <property type="entry name" value="PI3/4_kinase_CS"/>
</dbReference>
<dbReference type="SUPFAM" id="SSF49562">
    <property type="entry name" value="C2 domain (Calcium/lipid-binding domain, CaLB)"/>
    <property type="match status" value="2"/>
</dbReference>
<dbReference type="SMART" id="SM00144">
    <property type="entry name" value="PI3K_rbd"/>
    <property type="match status" value="1"/>
</dbReference>
<feature type="region of interest" description="Disordered" evidence="18">
    <location>
        <begin position="706"/>
        <end position="751"/>
    </location>
</feature>
<dbReference type="InterPro" id="IPR011009">
    <property type="entry name" value="Kinase-like_dom_sf"/>
</dbReference>
<dbReference type="Pfam" id="PF00787">
    <property type="entry name" value="PX"/>
    <property type="match status" value="1"/>
</dbReference>
<feature type="domain" description="PX" evidence="20">
    <location>
        <begin position="1593"/>
        <end position="1736"/>
    </location>
</feature>
<name>A0A3M0JEN3_HIRRU</name>
<dbReference type="PANTHER" id="PTHR10048:SF30">
    <property type="entry name" value="PHOSPHATIDYLINOSITOL 4-PHOSPHATE 3-KINASE C2 DOMAIN-CONTAINING SUBUNIT BETA"/>
    <property type="match status" value="1"/>
</dbReference>
<dbReference type="GO" id="GO:0043491">
    <property type="term" value="P:phosphatidylinositol 3-kinase/protein kinase B signal transduction"/>
    <property type="evidence" value="ECO:0007669"/>
    <property type="project" value="TreeGrafter"/>
</dbReference>
<dbReference type="SMART" id="SM00312">
    <property type="entry name" value="PX"/>
    <property type="match status" value="1"/>
</dbReference>
<evidence type="ECO:0000256" key="3">
    <source>
        <dbReference type="ARBA" id="ARBA00004123"/>
    </source>
</evidence>
<dbReference type="GO" id="GO:0005737">
    <property type="term" value="C:cytoplasm"/>
    <property type="evidence" value="ECO:0007669"/>
    <property type="project" value="UniProtKB-SubCell"/>
</dbReference>
<evidence type="ECO:0000256" key="11">
    <source>
        <dbReference type="ARBA" id="ARBA00022777"/>
    </source>
</evidence>
<dbReference type="Pfam" id="PF00454">
    <property type="entry name" value="PI3_PI4_kinase"/>
    <property type="match status" value="1"/>
</dbReference>
<dbReference type="EMBL" id="QRBI01000149">
    <property type="protein sequence ID" value="RMB99244.1"/>
    <property type="molecule type" value="Genomic_DNA"/>
</dbReference>
<evidence type="ECO:0000256" key="7">
    <source>
        <dbReference type="ARBA" id="ARBA00022475"/>
    </source>
</evidence>
<evidence type="ECO:0000256" key="5">
    <source>
        <dbReference type="ARBA" id="ARBA00004496"/>
    </source>
</evidence>
<dbReference type="GO" id="GO:0048015">
    <property type="term" value="P:phosphatidylinositol-mediated signaling"/>
    <property type="evidence" value="ECO:0007669"/>
    <property type="project" value="TreeGrafter"/>
</dbReference>
<dbReference type="InterPro" id="IPR029071">
    <property type="entry name" value="Ubiquitin-like_domsf"/>
</dbReference>
<dbReference type="PANTHER" id="PTHR10048">
    <property type="entry name" value="PHOSPHATIDYLINOSITOL KINASE"/>
    <property type="match status" value="1"/>
</dbReference>
<feature type="region of interest" description="Disordered" evidence="18">
    <location>
        <begin position="35"/>
        <end position="188"/>
    </location>
</feature>
<dbReference type="Gene3D" id="3.10.20.90">
    <property type="entry name" value="Phosphatidylinositol 3-kinase Catalytic Subunit, Chain A, domain 1"/>
    <property type="match status" value="1"/>
</dbReference>
<feature type="region of interest" description="Disordered" evidence="18">
    <location>
        <begin position="769"/>
        <end position="799"/>
    </location>
</feature>
<feature type="domain" description="PI3K/PI4K catalytic" evidence="21">
    <location>
        <begin position="1278"/>
        <end position="1556"/>
    </location>
</feature>
<dbReference type="InterPro" id="IPR001683">
    <property type="entry name" value="PX_dom"/>
</dbReference>
<dbReference type="FunFam" id="3.10.20.90:FF:000105">
    <property type="entry name" value="phosphatidylinositol 4-phosphate 3-kinase C2 domain-containing subunit beta"/>
    <property type="match status" value="1"/>
</dbReference>
<dbReference type="CDD" id="cd04012">
    <property type="entry name" value="C2A_PI3K_class_II"/>
    <property type="match status" value="1"/>
</dbReference>
<comment type="subcellular location">
    <subcellularLocation>
        <location evidence="4">Cell membrane</location>
    </subcellularLocation>
    <subcellularLocation>
        <location evidence="5">Cytoplasm</location>
    </subcellularLocation>
    <subcellularLocation>
        <location evidence="3">Nucleus</location>
    </subcellularLocation>
</comment>
<dbReference type="Proteomes" id="UP000269221">
    <property type="component" value="Unassembled WGS sequence"/>
</dbReference>
<evidence type="ECO:0000256" key="8">
    <source>
        <dbReference type="ARBA" id="ARBA00022490"/>
    </source>
</evidence>
<dbReference type="GO" id="GO:0035005">
    <property type="term" value="F:1-phosphatidylinositol-4-phosphate 3-kinase activity"/>
    <property type="evidence" value="ECO:0007669"/>
    <property type="project" value="UniProtKB-EC"/>
</dbReference>
<dbReference type="Pfam" id="PF00168">
    <property type="entry name" value="C2"/>
    <property type="match status" value="1"/>
</dbReference>
<dbReference type="Gene3D" id="3.30.1010.10">
    <property type="entry name" value="Phosphatidylinositol 3-kinase Catalytic Subunit, Chain A, domain 4"/>
    <property type="match status" value="1"/>
</dbReference>
<feature type="compositionally biased region" description="Basic and acidic residues" evidence="18">
    <location>
        <begin position="176"/>
        <end position="188"/>
    </location>
</feature>
<dbReference type="SMART" id="SM00239">
    <property type="entry name" value="C2"/>
    <property type="match status" value="2"/>
</dbReference>
<dbReference type="PROSITE" id="PS51547">
    <property type="entry name" value="C2_PI3K"/>
    <property type="match status" value="1"/>
</dbReference>
<protein>
    <submittedName>
        <fullName evidence="25">Uncharacterized protein</fullName>
    </submittedName>
</protein>
<sequence>MSGPGERWPALESVGLSRKELALAEALQMEYDALSRLRQDKEESRARRERLRQRPLVPRDDPSGTGGIKAARGLSGSDPALSCSVPEGPRAPPAPGPSPGKAPRGGERLFILGEPLDASRPRHGAGSPQKKLSPPPLPPPAAAVGPIRGRPGLGEGVAAVPGGRGRPRDVNVFSAEQEKLPERRISREDPYGLDAVTCLNLKSTYEPEAPREAPRGWKEGRSILEKESSGKPVARSKTLPPQVPPRAGGRRNLAPNRNRRISVEPVAPRPHSLANGCELFEVSEERDEEVAAFCHMLDVLRSSSGSQDYPGTGLVWNAVNASPEQPGHGVSLKVTVVCDSLREPLTFTCDCSSTVDLLIYQALCYTHDELGAVDVEDFLLKICGLEEFLQNKHALGSHEHIQHCRKFDIDIRLQLLRRSGARTELARTASDDRSPSTLNHCIHLQERPIKQTISRQALSLLFDTFHNEVDAFLAAEGDVPLRAERVVQAVMAICSALAAVESQEITAALNQMPPCPSRMQPKIQKDPTVLAKRENRERIVESLTAAILSLVELYCSTFNADFQPAAPGSRRPGAAQEARLLPCALAFTVYATHRIPITWAASYEDFYLSCSLSHGGKELCSPLLTRKAHVHKYLFHLIIWDQQICFPVQVNRLPRETLLSVTLFAVPVPPPGGSSDASRQRRVPEALGWVTTPLFNFRHVPFVPQGPDLRAEAPGPVAGHSGQLQGQVERPELQPTRQRHPAGACWHCRGTDPPGPAAGAAPLSGTFILASSSSSSSSSPSSSSSSSPESHPHPHPRPHPHLHLHLNLILNLILIFTFILASSSSSPHLHPHPHLHLHPHPHLHLNLILILTSPSSSPHPHPHPHLIFIFTSISSSSSPHLHPHLIFIFILIFTSISSSPSFHLNLILILILILTSSSSSSSFSPHFHPHLHPHLIFILILNLILTSSSSSPHLHLHLNLIFTSISSSSSSSSSPSPSSSPESHPHPHLLLILIPILTFPVPPSPCSPQIDFPTSAFEVQFSSPPAASLGPTYEFGSLAEEEQRQLREAMQKKSLYWLTDADRQRLWEKRCHCHASPGALPMLLASAPSWDWGCLPDIYALLSHWSSASHQDALGLLHATFPDQEVRRTAVRWIDSISDAELLDYLPQLVQALKYECYLDSPLVRFLMKRAICDLKITHYFFCRLLKDGLKDSQFSIRYQYLLAALLCCCGKGLREEFDRQCLLVSTLARLAQQVRDAAPSARQGILREGLEDVAQFFQAHGSCRLPLSPSLLVKGIVPRDCSYFNSNAVPLKLSFQNVDPLGENIRVIFKCGDDLRQDMLTLQMIRIMNKIWVQEGLDMRMVIFRCFSTGRGRGMVEMIPNAETLRKIQVEHGVTGSFKDRPLADWLQKHNPKEDEYEKAVENFIYSCAGCCVATYVLGICDRHNDNIMLKTTGHMFHIDFGRFLGHAQMFGNIKRDRAPFVFTSDMAYVINGGDKPSSRFHDFVDLCCQAYNLIRKHTHLFLNLLGLMLSCGIPELSDLEDLKYVYDALRPQDSDADATTYFTRLIESSLGSVATKLNFFIHNLAQMKFAGSEARPALSFAPRAHSLKTSGRIRDVFLCRHERVFNPSKGYTYVVKVQRDGEVTFVQRTFEEFQELHNKLRLLFPSSLLPRYPREPLGTSRDSPKSHAPGPPPLSVRPRSFPSRFVIGRSRGEAAAERRKDELNGYVWHLIHAAPEVAECDLVYTFFHPLPRDEKAAGSNPAPKAADSTWARSLGRVGGEVKLSISYKNSKLFIMVMHIRGLPPLHDGNDPDPYVKTYLLPDPQKTTKRKTKVARKTCNPTYNEMLVYDGIPRGDLEQRELRLSVLSEEGFWENILLGEVGIRLRDLDLAQEKMGWFALGSRGHGTL</sequence>
<dbReference type="SMART" id="SM00142">
    <property type="entry name" value="PI3K_C2"/>
    <property type="match status" value="1"/>
</dbReference>
<feature type="compositionally biased region" description="Basic and acidic residues" evidence="18">
    <location>
        <begin position="35"/>
        <end position="46"/>
    </location>
</feature>
<keyword evidence="8" id="KW-0963">Cytoplasm</keyword>
<feature type="region of interest" description="Disordered" evidence="18">
    <location>
        <begin position="207"/>
        <end position="260"/>
    </location>
</feature>
<evidence type="ECO:0000313" key="25">
    <source>
        <dbReference type="EMBL" id="RMB99244.1"/>
    </source>
</evidence>
<dbReference type="Pfam" id="PF00613">
    <property type="entry name" value="PI3Ka"/>
    <property type="match status" value="1"/>
</dbReference>
<feature type="domain" description="C2" evidence="19">
    <location>
        <begin position="1759"/>
        <end position="1879"/>
    </location>
</feature>
<reference evidence="25 26" key="1">
    <citation type="submission" date="2018-07" db="EMBL/GenBank/DDBJ databases">
        <title>A high quality draft genome assembly of the barn swallow (H. rustica rustica).</title>
        <authorList>
            <person name="Formenti G."/>
            <person name="Chiara M."/>
            <person name="Poveda L."/>
            <person name="Francoijs K.-J."/>
            <person name="Bonisoli-Alquati A."/>
            <person name="Canova L."/>
            <person name="Gianfranceschi L."/>
            <person name="Horner D.S."/>
            <person name="Saino N."/>
        </authorList>
    </citation>
    <scope>NUCLEOTIDE SEQUENCE [LARGE SCALE GENOMIC DNA]</scope>
    <source>
        <strain evidence="25">Chelidonia</strain>
        <tissue evidence="25">Blood</tissue>
    </source>
</reference>
<dbReference type="InterPro" id="IPR042236">
    <property type="entry name" value="PI3K_accessory_sf"/>
</dbReference>
<keyword evidence="14" id="KW-0472">Membrane</keyword>
<evidence type="ECO:0000259" key="22">
    <source>
        <dbReference type="PROSITE" id="PS51545"/>
    </source>
</evidence>
<dbReference type="PROSITE" id="PS50004">
    <property type="entry name" value="C2"/>
    <property type="match status" value="1"/>
</dbReference>
<evidence type="ECO:0000256" key="2">
    <source>
        <dbReference type="ARBA" id="ARBA00001946"/>
    </source>
</evidence>
<comment type="cofactor">
    <cofactor evidence="1">
        <name>Ca(2+)</name>
        <dbReference type="ChEBI" id="CHEBI:29108"/>
    </cofactor>
</comment>
<dbReference type="GO" id="GO:0016303">
    <property type="term" value="F:1-phosphatidylinositol-3-kinase activity"/>
    <property type="evidence" value="ECO:0007669"/>
    <property type="project" value="UniProtKB-EC"/>
</dbReference>
<dbReference type="SUPFAM" id="SSF48371">
    <property type="entry name" value="ARM repeat"/>
    <property type="match status" value="1"/>
</dbReference>
<dbReference type="SUPFAM" id="SSF54236">
    <property type="entry name" value="Ubiquitin-like"/>
    <property type="match status" value="1"/>
</dbReference>
<dbReference type="GO" id="GO:0005942">
    <property type="term" value="C:phosphatidylinositol 3-kinase complex"/>
    <property type="evidence" value="ECO:0007669"/>
    <property type="project" value="TreeGrafter"/>
</dbReference>
<dbReference type="CDD" id="cd00895">
    <property type="entry name" value="PI3Kc_C2_beta"/>
    <property type="match status" value="1"/>
</dbReference>
<dbReference type="InterPro" id="IPR036871">
    <property type="entry name" value="PX_dom_sf"/>
</dbReference>
<feature type="domain" description="PIK helical" evidence="22">
    <location>
        <begin position="1032"/>
        <end position="1209"/>
    </location>
</feature>
<dbReference type="FunFam" id="2.60.40.150:FF:000036">
    <property type="entry name" value="phosphatidylinositol 4-phosphate 3-kinase C2 domain-containing subunit beta"/>
    <property type="match status" value="1"/>
</dbReference>
<comment type="catalytic activity">
    <reaction evidence="16">
        <text>a 1,2-diacyl-sn-glycero-3-phospho-(1D-myo-inositol) + ATP = a 1,2-diacyl-sn-glycero-3-phospho-(1D-myo-inositol-3-phosphate) + ADP + H(+)</text>
        <dbReference type="Rhea" id="RHEA:12709"/>
        <dbReference type="ChEBI" id="CHEBI:15378"/>
        <dbReference type="ChEBI" id="CHEBI:30616"/>
        <dbReference type="ChEBI" id="CHEBI:57880"/>
        <dbReference type="ChEBI" id="CHEBI:58088"/>
        <dbReference type="ChEBI" id="CHEBI:456216"/>
        <dbReference type="EC" id="2.7.1.137"/>
    </reaction>
    <physiologicalReaction direction="left-to-right" evidence="16">
        <dbReference type="Rhea" id="RHEA:12710"/>
    </physiologicalReaction>
</comment>
<dbReference type="InterPro" id="IPR000403">
    <property type="entry name" value="PI3/4_kinase_cat_dom"/>
</dbReference>
<evidence type="ECO:0000256" key="17">
    <source>
        <dbReference type="ARBA" id="ARBA00029297"/>
    </source>
</evidence>
<evidence type="ECO:0000256" key="14">
    <source>
        <dbReference type="ARBA" id="ARBA00023136"/>
    </source>
</evidence>
<dbReference type="FunFam" id="1.10.1070.11:FF:000003">
    <property type="entry name" value="Phosphatidylinositol 4-phosphate 3-kinase C2 domain-containing subunit beta"/>
    <property type="match status" value="1"/>
</dbReference>
<keyword evidence="11" id="KW-0418">Kinase</keyword>
<dbReference type="FunFam" id="3.30.1010.10:FF:000001">
    <property type="entry name" value="Phosphatidylinositol 4-phosphate 3-kinase C2 domain-containing subunit beta"/>
    <property type="match status" value="1"/>
</dbReference>
<evidence type="ECO:0000259" key="23">
    <source>
        <dbReference type="PROSITE" id="PS51546"/>
    </source>
</evidence>
<dbReference type="PROSITE" id="PS00915">
    <property type="entry name" value="PI3_4_KINASE_1"/>
    <property type="match status" value="1"/>
</dbReference>
<keyword evidence="7" id="KW-1003">Cell membrane</keyword>
<evidence type="ECO:0000259" key="20">
    <source>
        <dbReference type="PROSITE" id="PS50195"/>
    </source>
</evidence>
<dbReference type="InterPro" id="IPR035892">
    <property type="entry name" value="C2_domain_sf"/>
</dbReference>
<evidence type="ECO:0000256" key="6">
    <source>
        <dbReference type="ARBA" id="ARBA00006209"/>
    </source>
</evidence>
<dbReference type="PROSITE" id="PS00916">
    <property type="entry name" value="PI3_4_KINASE_2"/>
    <property type="match status" value="1"/>
</dbReference>
<dbReference type="STRING" id="333673.A0A3M0JEN3"/>
<dbReference type="InterPro" id="IPR000341">
    <property type="entry name" value="PI3K_Ras-bd_dom"/>
</dbReference>
<comment type="cofactor">
    <cofactor evidence="2">
        <name>Mg(2+)</name>
        <dbReference type="ChEBI" id="CHEBI:18420"/>
    </cofactor>
</comment>
<gene>
    <name evidence="25" type="ORF">DUI87_23977</name>
</gene>